<gene>
    <name evidence="1" type="ORF">UFOVP1624_52</name>
</gene>
<sequence length="102" mass="11716">MSNYTITGTIVKINQTEAVSDKFRKREFVIKDSSDTYPQVVSMQCCQDKVTLLDNYKEGDDVTVTFNLKGREWMAKDGTVKYFNTIEAWKITKNAVANDMPF</sequence>
<evidence type="ECO:0008006" key="2">
    <source>
        <dbReference type="Google" id="ProtNLM"/>
    </source>
</evidence>
<evidence type="ECO:0000313" key="1">
    <source>
        <dbReference type="EMBL" id="CAB4220060.1"/>
    </source>
</evidence>
<dbReference type="InterPro" id="IPR012340">
    <property type="entry name" value="NA-bd_OB-fold"/>
</dbReference>
<protein>
    <recommendedName>
        <fullName evidence="2">DUF3127 domain-containing protein</fullName>
    </recommendedName>
</protein>
<organism evidence="1">
    <name type="scientific">uncultured Caudovirales phage</name>
    <dbReference type="NCBI Taxonomy" id="2100421"/>
    <lineage>
        <taxon>Viruses</taxon>
        <taxon>Duplodnaviria</taxon>
        <taxon>Heunggongvirae</taxon>
        <taxon>Uroviricota</taxon>
        <taxon>Caudoviricetes</taxon>
        <taxon>Peduoviridae</taxon>
        <taxon>Maltschvirus</taxon>
        <taxon>Maltschvirus maltsch</taxon>
    </lineage>
</organism>
<reference evidence="1" key="1">
    <citation type="submission" date="2020-05" db="EMBL/GenBank/DDBJ databases">
        <authorList>
            <person name="Chiriac C."/>
            <person name="Salcher M."/>
            <person name="Ghai R."/>
            <person name="Kavagutti S V."/>
        </authorList>
    </citation>
    <scope>NUCLEOTIDE SEQUENCE</scope>
</reference>
<dbReference type="Pfam" id="PF11325">
    <property type="entry name" value="DUF3127"/>
    <property type="match status" value="1"/>
</dbReference>
<dbReference type="InterPro" id="IPR021474">
    <property type="entry name" value="DUF3127"/>
</dbReference>
<name>A0A6J5SXP4_9CAUD</name>
<proteinExistence type="predicted"/>
<accession>A0A6J5SXP4</accession>
<dbReference type="Gene3D" id="2.40.50.140">
    <property type="entry name" value="Nucleic acid-binding proteins"/>
    <property type="match status" value="1"/>
</dbReference>
<dbReference type="EMBL" id="LR797499">
    <property type="protein sequence ID" value="CAB4220060.1"/>
    <property type="molecule type" value="Genomic_DNA"/>
</dbReference>